<reference evidence="1 2" key="1">
    <citation type="submission" date="2013-12" db="EMBL/GenBank/DDBJ databases">
        <title>Draft genome of the parsitic nematode Ancylostoma duodenale.</title>
        <authorList>
            <person name="Mitreva M."/>
        </authorList>
    </citation>
    <scope>NUCLEOTIDE SEQUENCE [LARGE SCALE GENOMIC DNA]</scope>
    <source>
        <strain evidence="1 2">Zhejiang</strain>
    </source>
</reference>
<evidence type="ECO:0000313" key="2">
    <source>
        <dbReference type="Proteomes" id="UP000054047"/>
    </source>
</evidence>
<dbReference type="InterPro" id="IPR005331">
    <property type="entry name" value="Sulfotransferase"/>
</dbReference>
<keyword evidence="2" id="KW-1185">Reference proteome</keyword>
<dbReference type="GO" id="GO:1902884">
    <property type="term" value="P:positive regulation of response to oxidative stress"/>
    <property type="evidence" value="ECO:0007669"/>
    <property type="project" value="InterPro"/>
</dbReference>
<dbReference type="EMBL" id="KN742537">
    <property type="protein sequence ID" value="KIH52895.1"/>
    <property type="molecule type" value="Genomic_DNA"/>
</dbReference>
<dbReference type="Pfam" id="PF03567">
    <property type="entry name" value="Sulfotransfer_2"/>
    <property type="match status" value="1"/>
</dbReference>
<dbReference type="PANTHER" id="PTHR22900:SF11">
    <property type="entry name" value="PROTEIN CBG01579"/>
    <property type="match status" value="1"/>
</dbReference>
<accession>A0A0C2FWH0</accession>
<proteinExistence type="predicted"/>
<sequence>TRKNYFPVAPKYHLSTCSIEKVATTINTAVICYINNRTAFLANNRKISTEVFETRFCGNSNHYTNITAVQHLLGEKRIEYVTIRNPIYRFLSGYTDKCINKGRVQKEICFGCQDNMGCFLENLYSLMGTIQQSIDRGHTLELTHFAPQTWYCNFKENLHNYIIIRYEEHENRTKKFSDDLDVVFEKAGVPKYIREEIQKEVKG</sequence>
<dbReference type="Proteomes" id="UP000054047">
    <property type="component" value="Unassembled WGS sequence"/>
</dbReference>
<dbReference type="GO" id="GO:0047756">
    <property type="term" value="F:chondroitin 4-sulfotransferase activity"/>
    <property type="evidence" value="ECO:0007669"/>
    <property type="project" value="InterPro"/>
</dbReference>
<protein>
    <recommendedName>
        <fullName evidence="3">Sulfotransferase domain-containing protein</fullName>
    </recommendedName>
</protein>
<name>A0A0C2FWH0_9BILA</name>
<feature type="non-terminal residue" evidence="1">
    <location>
        <position position="203"/>
    </location>
</feature>
<dbReference type="OrthoDB" id="408912at2759"/>
<dbReference type="GO" id="GO:0016020">
    <property type="term" value="C:membrane"/>
    <property type="evidence" value="ECO:0007669"/>
    <property type="project" value="InterPro"/>
</dbReference>
<dbReference type="InterPro" id="IPR007669">
    <property type="entry name" value="Chst-1-like"/>
</dbReference>
<organism evidence="1 2">
    <name type="scientific">Ancylostoma duodenale</name>
    <dbReference type="NCBI Taxonomy" id="51022"/>
    <lineage>
        <taxon>Eukaryota</taxon>
        <taxon>Metazoa</taxon>
        <taxon>Ecdysozoa</taxon>
        <taxon>Nematoda</taxon>
        <taxon>Chromadorea</taxon>
        <taxon>Rhabditida</taxon>
        <taxon>Rhabditina</taxon>
        <taxon>Rhabditomorpha</taxon>
        <taxon>Strongyloidea</taxon>
        <taxon>Ancylostomatidae</taxon>
        <taxon>Ancylostomatinae</taxon>
        <taxon>Ancylostoma</taxon>
    </lineage>
</organism>
<dbReference type="PANTHER" id="PTHR22900">
    <property type="entry name" value="PROTEIN CBG14245-RELATED"/>
    <property type="match status" value="1"/>
</dbReference>
<feature type="non-terminal residue" evidence="1">
    <location>
        <position position="1"/>
    </location>
</feature>
<evidence type="ECO:0008006" key="3">
    <source>
        <dbReference type="Google" id="ProtNLM"/>
    </source>
</evidence>
<evidence type="ECO:0000313" key="1">
    <source>
        <dbReference type="EMBL" id="KIH52895.1"/>
    </source>
</evidence>
<dbReference type="AlphaFoldDB" id="A0A0C2FWH0"/>
<dbReference type="GO" id="GO:0050650">
    <property type="term" value="P:chondroitin sulfate proteoglycan biosynthetic process"/>
    <property type="evidence" value="ECO:0007669"/>
    <property type="project" value="InterPro"/>
</dbReference>
<gene>
    <name evidence="1" type="ORF">ANCDUO_16994</name>
</gene>